<dbReference type="InterPro" id="IPR028098">
    <property type="entry name" value="Glyco_trans_4-like_N"/>
</dbReference>
<dbReference type="EMBL" id="QKYV01000001">
    <property type="protein sequence ID" value="PZW43781.1"/>
    <property type="molecule type" value="Genomic_DNA"/>
</dbReference>
<name>A0A2W7IA42_9FLAO</name>
<gene>
    <name evidence="5" type="ORF">LX95_00105</name>
</gene>
<dbReference type="AlphaFoldDB" id="A0A2W7IA42"/>
<comment type="caution">
    <text evidence="5">The sequence shown here is derived from an EMBL/GenBank/DDBJ whole genome shotgun (WGS) entry which is preliminary data.</text>
</comment>
<dbReference type="CDD" id="cd03801">
    <property type="entry name" value="GT4_PimA-like"/>
    <property type="match status" value="1"/>
</dbReference>
<protein>
    <submittedName>
        <fullName evidence="5">Glycosyltransferase involved in cell wall biosynthesis</fullName>
    </submittedName>
</protein>
<organism evidence="5 6">
    <name type="scientific">Mesonia algae</name>
    <dbReference type="NCBI Taxonomy" id="213248"/>
    <lineage>
        <taxon>Bacteria</taxon>
        <taxon>Pseudomonadati</taxon>
        <taxon>Bacteroidota</taxon>
        <taxon>Flavobacteriia</taxon>
        <taxon>Flavobacteriales</taxon>
        <taxon>Flavobacteriaceae</taxon>
        <taxon>Mesonia</taxon>
    </lineage>
</organism>
<feature type="domain" description="Glycosyl transferase family 1" evidence="3">
    <location>
        <begin position="210"/>
        <end position="381"/>
    </location>
</feature>
<feature type="domain" description="Glycosyltransferase subfamily 4-like N-terminal" evidence="4">
    <location>
        <begin position="93"/>
        <end position="203"/>
    </location>
</feature>
<keyword evidence="1" id="KW-0328">Glycosyltransferase</keyword>
<sequence length="411" mass="46513">MGLLNQIEHNMKNKIKILFIHHAAGWGGAPINMINIINKLDKTKFEPHVLLLKDSVVKNRLLELNIPFTLCTSSFYLNKYRYLSHTDAGKIKLFKVLTISKVFISWFLSKYVYASKVLKGFNYDIVHLNSSVLSDWIYPASKKGKVIYHIQEPISKGRFGFRYNFIRSEVAKYADMVIAISKDNADRINLPQKTKIVYNFIDIPNGQKIGRGVKSILYVGGWAKIKGISVLLDAIPVIDKSIQINMMGQYPKLKPIGKFKKIVYKLCYPSAYKLRNKLINISNFENVNIIGALPSIASTLYESSLVVSPFTVPHFSRPVIEAFAYGKPVVASDILGMDEIVNDAVDGILFKNGDAKALAKAINTLVNRPEKLKKMGENGRKKSNELFNPEINTKKVEEVYLELMNGRDNFK</sequence>
<dbReference type="InterPro" id="IPR001296">
    <property type="entry name" value="Glyco_trans_1"/>
</dbReference>
<dbReference type="GO" id="GO:0016757">
    <property type="term" value="F:glycosyltransferase activity"/>
    <property type="evidence" value="ECO:0007669"/>
    <property type="project" value="UniProtKB-KW"/>
</dbReference>
<dbReference type="Gene3D" id="3.40.50.2000">
    <property type="entry name" value="Glycogen Phosphorylase B"/>
    <property type="match status" value="2"/>
</dbReference>
<dbReference type="Proteomes" id="UP000249542">
    <property type="component" value="Unassembled WGS sequence"/>
</dbReference>
<evidence type="ECO:0000259" key="3">
    <source>
        <dbReference type="Pfam" id="PF00534"/>
    </source>
</evidence>
<keyword evidence="2 5" id="KW-0808">Transferase</keyword>
<proteinExistence type="predicted"/>
<evidence type="ECO:0000313" key="5">
    <source>
        <dbReference type="EMBL" id="PZW43781.1"/>
    </source>
</evidence>
<evidence type="ECO:0000259" key="4">
    <source>
        <dbReference type="Pfam" id="PF13439"/>
    </source>
</evidence>
<dbReference type="Pfam" id="PF00534">
    <property type="entry name" value="Glycos_transf_1"/>
    <property type="match status" value="1"/>
</dbReference>
<dbReference type="PANTHER" id="PTHR12526:SF629">
    <property type="entry name" value="TEICHURONIC ACID BIOSYNTHESIS GLYCOSYLTRANSFERASE TUAH-RELATED"/>
    <property type="match status" value="1"/>
</dbReference>
<keyword evidence="6" id="KW-1185">Reference proteome</keyword>
<accession>A0A2W7IA42</accession>
<evidence type="ECO:0000313" key="6">
    <source>
        <dbReference type="Proteomes" id="UP000249542"/>
    </source>
</evidence>
<dbReference type="PANTHER" id="PTHR12526">
    <property type="entry name" value="GLYCOSYLTRANSFERASE"/>
    <property type="match status" value="1"/>
</dbReference>
<reference evidence="5 6" key="1">
    <citation type="submission" date="2018-06" db="EMBL/GenBank/DDBJ databases">
        <title>Genomic Encyclopedia of Archaeal and Bacterial Type Strains, Phase II (KMG-II): from individual species to whole genera.</title>
        <authorList>
            <person name="Goeker M."/>
        </authorList>
    </citation>
    <scope>NUCLEOTIDE SEQUENCE [LARGE SCALE GENOMIC DNA]</scope>
    <source>
        <strain evidence="5 6">DSM 15361</strain>
    </source>
</reference>
<evidence type="ECO:0000256" key="1">
    <source>
        <dbReference type="ARBA" id="ARBA00022676"/>
    </source>
</evidence>
<dbReference type="Pfam" id="PF13439">
    <property type="entry name" value="Glyco_transf_4"/>
    <property type="match status" value="1"/>
</dbReference>
<evidence type="ECO:0000256" key="2">
    <source>
        <dbReference type="ARBA" id="ARBA00022679"/>
    </source>
</evidence>
<dbReference type="SUPFAM" id="SSF53756">
    <property type="entry name" value="UDP-Glycosyltransferase/glycogen phosphorylase"/>
    <property type="match status" value="1"/>
</dbReference>